<dbReference type="Pfam" id="PF14497">
    <property type="entry name" value="GST_C_3"/>
    <property type="match status" value="1"/>
</dbReference>
<organism evidence="1 2">
    <name type="scientific">Kushneria marisflavi</name>
    <dbReference type="NCBI Taxonomy" id="157779"/>
    <lineage>
        <taxon>Bacteria</taxon>
        <taxon>Pseudomonadati</taxon>
        <taxon>Pseudomonadota</taxon>
        <taxon>Gammaproteobacteria</taxon>
        <taxon>Oceanospirillales</taxon>
        <taxon>Halomonadaceae</taxon>
        <taxon>Kushneria</taxon>
    </lineage>
</organism>
<gene>
    <name evidence="1" type="ORF">B9H00_09260</name>
</gene>
<dbReference type="Gene3D" id="3.40.30.10">
    <property type="entry name" value="Glutaredoxin"/>
    <property type="match status" value="1"/>
</dbReference>
<dbReference type="CDD" id="cd03192">
    <property type="entry name" value="GST_C_Sigma_like"/>
    <property type="match status" value="1"/>
</dbReference>
<proteinExistence type="predicted"/>
<dbReference type="GO" id="GO:0004364">
    <property type="term" value="F:glutathione transferase activity"/>
    <property type="evidence" value="ECO:0007669"/>
    <property type="project" value="TreeGrafter"/>
</dbReference>
<keyword evidence="2" id="KW-1185">Reference proteome</keyword>
<dbReference type="SUPFAM" id="SSF47616">
    <property type="entry name" value="GST C-terminal domain-like"/>
    <property type="match status" value="1"/>
</dbReference>
<evidence type="ECO:0000313" key="2">
    <source>
        <dbReference type="Proteomes" id="UP000194457"/>
    </source>
</evidence>
<evidence type="ECO:0000313" key="1">
    <source>
        <dbReference type="EMBL" id="ART63218.1"/>
    </source>
</evidence>
<reference evidence="1 2" key="1">
    <citation type="submission" date="2017-05" db="EMBL/GenBank/DDBJ databases">
        <authorList>
            <person name="Song R."/>
            <person name="Chenine A.L."/>
            <person name="Ruprecht R.M."/>
        </authorList>
    </citation>
    <scope>NUCLEOTIDE SEQUENCE [LARGE SCALE GENOMIC DNA]</scope>
    <source>
        <strain evidence="1">SW32</strain>
    </source>
</reference>
<dbReference type="PANTHER" id="PTHR11571:SF263">
    <property type="entry name" value="GLUTATHIONE S-TRANSFERASE"/>
    <property type="match status" value="1"/>
</dbReference>
<dbReference type="EMBL" id="CP021358">
    <property type="protein sequence ID" value="ART63218.1"/>
    <property type="molecule type" value="Genomic_DNA"/>
</dbReference>
<accession>A0A240UP12</accession>
<dbReference type="AlphaFoldDB" id="A0A240UP12"/>
<dbReference type="KEGG" id="kma:B9H00_09260"/>
<dbReference type="PANTHER" id="PTHR11571">
    <property type="entry name" value="GLUTATHIONE S-TRANSFERASE"/>
    <property type="match status" value="1"/>
</dbReference>
<dbReference type="SUPFAM" id="SSF52833">
    <property type="entry name" value="Thioredoxin-like"/>
    <property type="match status" value="1"/>
</dbReference>
<keyword evidence="1" id="KW-0808">Transferase</keyword>
<dbReference type="InterPro" id="IPR050213">
    <property type="entry name" value="GST_superfamily"/>
</dbReference>
<dbReference type="GO" id="GO:0006749">
    <property type="term" value="P:glutathione metabolic process"/>
    <property type="evidence" value="ECO:0007669"/>
    <property type="project" value="TreeGrafter"/>
</dbReference>
<dbReference type="InterPro" id="IPR036249">
    <property type="entry name" value="Thioredoxin-like_sf"/>
</dbReference>
<dbReference type="RefSeq" id="WP_086900407.1">
    <property type="nucleotide sequence ID" value="NZ_CP021358.1"/>
</dbReference>
<name>A0A240UP12_9GAMM</name>
<dbReference type="Gene3D" id="1.20.1050.10">
    <property type="match status" value="1"/>
</dbReference>
<protein>
    <submittedName>
        <fullName evidence="1">Glutathione S-transferase</fullName>
    </submittedName>
</protein>
<dbReference type="Proteomes" id="UP000194457">
    <property type="component" value="Chromosome"/>
</dbReference>
<dbReference type="InterPro" id="IPR004046">
    <property type="entry name" value="GST_C"/>
</dbReference>
<dbReference type="OrthoDB" id="6043394at2"/>
<dbReference type="InterPro" id="IPR036282">
    <property type="entry name" value="Glutathione-S-Trfase_C_sf"/>
</dbReference>
<dbReference type="PROSITE" id="PS50405">
    <property type="entry name" value="GST_CTER"/>
    <property type="match status" value="1"/>
</dbReference>
<sequence length="244" mass="28218">MRYELYYWPEIPGRGEFIRLALEAGGADYIDVGNSTEPGYGIEAVTHWLDGSMTDYPPLAPPFLKAGKEVISHVANILLYLAPRLKLINDDKVYQFWAHSLQLTITDFVAEAHDVHHPMGPELYFEDQEAEAIRRAGHFIDHRLPKFFHYFERIIDKNPDSPVYLVGKRLSYVDLSLFHMVQGLRYAFPNAMARLEPDLPKVVALHDHVLELPLISEYLASERRLTFSEQGLFRHYPQLDRPKD</sequence>
<dbReference type="InterPro" id="IPR010987">
    <property type="entry name" value="Glutathione-S-Trfase_C-like"/>
</dbReference>